<comment type="caution">
    <text evidence="3">The sequence shown here is derived from an EMBL/GenBank/DDBJ whole genome shotgun (WGS) entry which is preliminary data.</text>
</comment>
<proteinExistence type="predicted"/>
<feature type="coiled-coil region" evidence="1">
    <location>
        <begin position="693"/>
        <end position="720"/>
    </location>
</feature>
<keyword evidence="4" id="KW-1185">Reference proteome</keyword>
<name>A0AAW0A6S1_9AGAR</name>
<accession>A0AAW0A6S1</accession>
<sequence length="853" mass="97291">DLQEAIKQALGGNKRARKGSRDRSDAIERRVHGFWLQMKDMTEAYMEFTFRNPELSTDIGAVERGGTIQGTRRMTVVDIWNTYSYDVPLLRGDKGICCSIIAQGLIPSSPWDPKYAVSIRVLEVFRLAKLRSPGLGMQAWLRTLADLSRKPYNSSVTHHFTNCFDLYQEILDVVDSRVKQALKRDSPNWRLKNCCPACTYDLEDEEDLHFSLLYCMDGNRSAQRVRGSVRGTKERPDPRIEAAGGDYFLSREAVNRWSKDRLAAEMENEIDDDPTNQSHCKDRWKNMSEDLTSKSWAIFDETGLFLALCRHGFTMKGSDMVRSGEQAKYPLSMAHEILTAFPCKKRHGGGYDCGCGLEVTIENSPLAPLAKENGLRMLVGAFHGHAHNRKCQLDYLSTYVTGLGLEDLEGCERKFSQTNGLAKCTRYATVFHRRQAYRTYLAHLDTFDTYANLSKFLVNNYMQARGILNTEKVVHELMVKAGVTSEIMEGRLQEEKNYLEGLSREPDEETESMDYYKALVNLHKRRERFLEVFVEDSTEGGVARRHANESYDKALNLVQRLEVQMGIVNRWTEGDPEWKNAAELLANQKYRRAVDDMERLALQRISEFAKIGQKGLPYKIRTHIAKAMQVRSKALRNAVSKYNRAAAALTPPGRSLKEEDIIEHGFLAEFDILRDIRGHIVSHAWATPAARTLLDSYHKLKRAKEEIQRLNIEIKRFVTYMDDEKELLLKTRREVEEGNPVLAFFIRRYGHQRGRFNTIHMEKLRELAAKLGDDFTGSLEVGTRLPVTDDIQMEDAGEREGNVEGGQVVEQGMEPDAEESGSEDSEVDNEDEDIVTVIDSVTTLVLQEDDGEE</sequence>
<evidence type="ECO:0008006" key="5">
    <source>
        <dbReference type="Google" id="ProtNLM"/>
    </source>
</evidence>
<protein>
    <recommendedName>
        <fullName evidence="5">CxC1-like cysteine cluster associated with KDZ transposases domain-containing protein</fullName>
    </recommendedName>
</protein>
<dbReference type="Proteomes" id="UP001362999">
    <property type="component" value="Unassembled WGS sequence"/>
</dbReference>
<dbReference type="Pfam" id="PF18758">
    <property type="entry name" value="KDZ"/>
    <property type="match status" value="1"/>
</dbReference>
<organism evidence="3 4">
    <name type="scientific">Favolaschia claudopus</name>
    <dbReference type="NCBI Taxonomy" id="2862362"/>
    <lineage>
        <taxon>Eukaryota</taxon>
        <taxon>Fungi</taxon>
        <taxon>Dikarya</taxon>
        <taxon>Basidiomycota</taxon>
        <taxon>Agaricomycotina</taxon>
        <taxon>Agaricomycetes</taxon>
        <taxon>Agaricomycetidae</taxon>
        <taxon>Agaricales</taxon>
        <taxon>Marasmiineae</taxon>
        <taxon>Mycenaceae</taxon>
        <taxon>Favolaschia</taxon>
    </lineage>
</organism>
<feature type="region of interest" description="Disordered" evidence="2">
    <location>
        <begin position="798"/>
        <end position="834"/>
    </location>
</feature>
<evidence type="ECO:0000313" key="4">
    <source>
        <dbReference type="Proteomes" id="UP001362999"/>
    </source>
</evidence>
<dbReference type="InterPro" id="IPR040521">
    <property type="entry name" value="KDZ"/>
</dbReference>
<gene>
    <name evidence="3" type="ORF">R3P38DRAFT_2557756</name>
</gene>
<feature type="compositionally biased region" description="Acidic residues" evidence="2">
    <location>
        <begin position="813"/>
        <end position="834"/>
    </location>
</feature>
<keyword evidence="1" id="KW-0175">Coiled coil</keyword>
<feature type="non-terminal residue" evidence="3">
    <location>
        <position position="1"/>
    </location>
</feature>
<evidence type="ECO:0000313" key="3">
    <source>
        <dbReference type="EMBL" id="KAK7001895.1"/>
    </source>
</evidence>
<reference evidence="3 4" key="1">
    <citation type="journal article" date="2024" name="J Genomics">
        <title>Draft genome sequencing and assembly of Favolaschia claudopus CIRM-BRFM 2984 isolated from oak limbs.</title>
        <authorList>
            <person name="Navarro D."/>
            <person name="Drula E."/>
            <person name="Chaduli D."/>
            <person name="Cazenave R."/>
            <person name="Ahrendt S."/>
            <person name="Wang J."/>
            <person name="Lipzen A."/>
            <person name="Daum C."/>
            <person name="Barry K."/>
            <person name="Grigoriev I.V."/>
            <person name="Favel A."/>
            <person name="Rosso M.N."/>
            <person name="Martin F."/>
        </authorList>
    </citation>
    <scope>NUCLEOTIDE SEQUENCE [LARGE SCALE GENOMIC DNA]</scope>
    <source>
        <strain evidence="3 4">CIRM-BRFM 2984</strain>
    </source>
</reference>
<dbReference type="EMBL" id="JAWWNJ010000081">
    <property type="protein sequence ID" value="KAK7001895.1"/>
    <property type="molecule type" value="Genomic_DNA"/>
</dbReference>
<evidence type="ECO:0000256" key="2">
    <source>
        <dbReference type="SAM" id="MobiDB-lite"/>
    </source>
</evidence>
<dbReference type="PANTHER" id="PTHR33096:SF1">
    <property type="entry name" value="CXC1-LIKE CYSTEINE CLUSTER ASSOCIATED WITH KDZ TRANSPOSASES DOMAIN-CONTAINING PROTEIN"/>
    <property type="match status" value="1"/>
</dbReference>
<dbReference type="PANTHER" id="PTHR33096">
    <property type="entry name" value="CXC2 DOMAIN-CONTAINING PROTEIN"/>
    <property type="match status" value="1"/>
</dbReference>
<dbReference type="AlphaFoldDB" id="A0AAW0A6S1"/>
<evidence type="ECO:0000256" key="1">
    <source>
        <dbReference type="SAM" id="Coils"/>
    </source>
</evidence>